<dbReference type="Proteomes" id="UP000289886">
    <property type="component" value="Unassembled WGS sequence"/>
</dbReference>
<gene>
    <name evidence="2" type="ORF">EOD39_19869</name>
</gene>
<evidence type="ECO:0000313" key="3">
    <source>
        <dbReference type="Proteomes" id="UP000289886"/>
    </source>
</evidence>
<accession>A0A444UX27</accession>
<sequence>MYIKSSEGESEIEQGFETLRSIGDPAQPLTAEKEMGADLEEGESYEDGEDMYKGEISDPSLFSDIPESQTTRVALYIRLK</sequence>
<comment type="caution">
    <text evidence="2">The sequence shown here is derived from an EMBL/GenBank/DDBJ whole genome shotgun (WGS) entry which is preliminary data.</text>
</comment>
<feature type="region of interest" description="Disordered" evidence="1">
    <location>
        <begin position="1"/>
        <end position="65"/>
    </location>
</feature>
<dbReference type="AlphaFoldDB" id="A0A444UX27"/>
<reference evidence="2 3" key="1">
    <citation type="submission" date="2019-01" db="EMBL/GenBank/DDBJ databases">
        <title>Draft Genome and Complete Hox-Cluster Characterization of the Sterlet Sturgeon (Acipenser ruthenus).</title>
        <authorList>
            <person name="Wei Q."/>
        </authorList>
    </citation>
    <scope>NUCLEOTIDE SEQUENCE [LARGE SCALE GENOMIC DNA]</scope>
    <source>
        <strain evidence="2">WHYD16114868_AA</strain>
        <tissue evidence="2">Blood</tissue>
    </source>
</reference>
<organism evidence="2 3">
    <name type="scientific">Acipenser ruthenus</name>
    <name type="common">Sterlet sturgeon</name>
    <dbReference type="NCBI Taxonomy" id="7906"/>
    <lineage>
        <taxon>Eukaryota</taxon>
        <taxon>Metazoa</taxon>
        <taxon>Chordata</taxon>
        <taxon>Craniata</taxon>
        <taxon>Vertebrata</taxon>
        <taxon>Euteleostomi</taxon>
        <taxon>Actinopterygii</taxon>
        <taxon>Chondrostei</taxon>
        <taxon>Acipenseriformes</taxon>
        <taxon>Acipenseridae</taxon>
        <taxon>Acipenser</taxon>
    </lineage>
</organism>
<dbReference type="EMBL" id="SCEB01005818">
    <property type="protein sequence ID" value="RXM92689.1"/>
    <property type="molecule type" value="Genomic_DNA"/>
</dbReference>
<evidence type="ECO:0000256" key="1">
    <source>
        <dbReference type="SAM" id="MobiDB-lite"/>
    </source>
</evidence>
<keyword evidence="3" id="KW-1185">Reference proteome</keyword>
<protein>
    <submittedName>
        <fullName evidence="2">Uncharacterized protein</fullName>
    </submittedName>
</protein>
<evidence type="ECO:0000313" key="2">
    <source>
        <dbReference type="EMBL" id="RXM92689.1"/>
    </source>
</evidence>
<name>A0A444UX27_ACIRT</name>
<proteinExistence type="predicted"/>
<feature type="compositionally biased region" description="Acidic residues" evidence="1">
    <location>
        <begin position="37"/>
        <end position="49"/>
    </location>
</feature>